<evidence type="ECO:0000313" key="2">
    <source>
        <dbReference type="EMBL" id="MCM6761416.1"/>
    </source>
</evidence>
<dbReference type="RefSeq" id="WP_251943590.1">
    <property type="nucleotide sequence ID" value="NZ_JAMRYM010000005.1"/>
</dbReference>
<comment type="caution">
    <text evidence="2">The sequence shown here is derived from an EMBL/GenBank/DDBJ whole genome shotgun (WGS) entry which is preliminary data.</text>
</comment>
<evidence type="ECO:0000259" key="1">
    <source>
        <dbReference type="PROSITE" id="PS50943"/>
    </source>
</evidence>
<organism evidence="2 3">
    <name type="scientific">Rathayibacter rubneri</name>
    <dbReference type="NCBI Taxonomy" id="2950106"/>
    <lineage>
        <taxon>Bacteria</taxon>
        <taxon>Bacillati</taxon>
        <taxon>Actinomycetota</taxon>
        <taxon>Actinomycetes</taxon>
        <taxon>Micrococcales</taxon>
        <taxon>Microbacteriaceae</taxon>
        <taxon>Rathayibacter</taxon>
    </lineage>
</organism>
<evidence type="ECO:0000313" key="3">
    <source>
        <dbReference type="Proteomes" id="UP001155240"/>
    </source>
</evidence>
<dbReference type="EMBL" id="JAMRYM010000005">
    <property type="protein sequence ID" value="MCM6761416.1"/>
    <property type="molecule type" value="Genomic_DNA"/>
</dbReference>
<dbReference type="Gene3D" id="1.10.260.40">
    <property type="entry name" value="lambda repressor-like DNA-binding domains"/>
    <property type="match status" value="1"/>
</dbReference>
<protein>
    <submittedName>
        <fullName evidence="2">Helix-turn-helix domain-containing protein</fullName>
    </submittedName>
</protein>
<gene>
    <name evidence="2" type="ORF">NB037_03205</name>
</gene>
<dbReference type="GO" id="GO:0003677">
    <property type="term" value="F:DNA binding"/>
    <property type="evidence" value="ECO:0007669"/>
    <property type="project" value="InterPro"/>
</dbReference>
<name>A0A9X2DYJ1_9MICO</name>
<keyword evidence="3" id="KW-1185">Reference proteome</keyword>
<proteinExistence type="predicted"/>
<dbReference type="CDD" id="cd00093">
    <property type="entry name" value="HTH_XRE"/>
    <property type="match status" value="1"/>
</dbReference>
<reference evidence="2" key="1">
    <citation type="submission" date="2022-06" db="EMBL/GenBank/DDBJ databases">
        <title>Whole genome shotgun sequencing (WGS) of Rathayibacter sp. ZW T2_19, isolated from stored onions (Allium cepa).</title>
        <authorList>
            <person name="Stoll D.A."/>
            <person name="Huch M."/>
        </authorList>
    </citation>
    <scope>NUCLEOTIDE SEQUENCE</scope>
    <source>
        <strain evidence="2">ZW T2_19</strain>
    </source>
</reference>
<feature type="domain" description="HTH cro/C1-type" evidence="1">
    <location>
        <begin position="9"/>
        <end position="40"/>
    </location>
</feature>
<dbReference type="Pfam" id="PF13560">
    <property type="entry name" value="HTH_31"/>
    <property type="match status" value="1"/>
</dbReference>
<dbReference type="Proteomes" id="UP001155240">
    <property type="component" value="Unassembled WGS sequence"/>
</dbReference>
<dbReference type="SUPFAM" id="SSF47413">
    <property type="entry name" value="lambda repressor-like DNA-binding domains"/>
    <property type="match status" value="1"/>
</dbReference>
<accession>A0A9X2DYJ1</accession>
<dbReference type="AlphaFoldDB" id="A0A9X2DYJ1"/>
<dbReference type="InterPro" id="IPR010982">
    <property type="entry name" value="Lambda_DNA-bd_dom_sf"/>
</dbReference>
<sequence length="169" mass="17933">MSAAFGRTLKSLRDRAGLTVAQAANRADTSAGYLIKLEEGAFLPTSTYTRRITAVYAAAIAAPPVRFDYCPPWCIGTHYPTDEASGEVHHEAGDMLPADVDVQCTVFRFDDVGATGVDAGPTYVQLGFISGAPSLAQGSAETLRAMARELEEAAESMESQEVAEGTVLR</sequence>
<dbReference type="PROSITE" id="PS50943">
    <property type="entry name" value="HTH_CROC1"/>
    <property type="match status" value="1"/>
</dbReference>
<dbReference type="InterPro" id="IPR001387">
    <property type="entry name" value="Cro/C1-type_HTH"/>
</dbReference>